<dbReference type="GO" id="GO:0046872">
    <property type="term" value="F:metal ion binding"/>
    <property type="evidence" value="ECO:0007669"/>
    <property type="project" value="UniProtKB-KW"/>
</dbReference>
<dbReference type="Pfam" id="PF13685">
    <property type="entry name" value="Fe-ADH_2"/>
    <property type="match status" value="1"/>
</dbReference>
<dbReference type="RefSeq" id="WP_161838984.1">
    <property type="nucleotide sequence ID" value="NZ_CP048000.1"/>
</dbReference>
<keyword evidence="4" id="KW-0521">NADP</keyword>
<evidence type="ECO:0000256" key="4">
    <source>
        <dbReference type="ARBA" id="ARBA00022857"/>
    </source>
</evidence>
<keyword evidence="1" id="KW-0963">Cytoplasm</keyword>
<dbReference type="AlphaFoldDB" id="A0A6P1TPN1"/>
<accession>A0A6P1TPN1</accession>
<keyword evidence="2" id="KW-0444">Lipid biosynthesis</keyword>
<dbReference type="PANTHER" id="PTHR43616:SF5">
    <property type="entry name" value="GLYCEROL DEHYDROGENASE 1"/>
    <property type="match status" value="1"/>
</dbReference>
<dbReference type="InterPro" id="IPR016205">
    <property type="entry name" value="Glycerol_DH"/>
</dbReference>
<organism evidence="10 11">
    <name type="scientific">Anaerocolumna sedimenticola</name>
    <dbReference type="NCBI Taxonomy" id="2696063"/>
    <lineage>
        <taxon>Bacteria</taxon>
        <taxon>Bacillati</taxon>
        <taxon>Bacillota</taxon>
        <taxon>Clostridia</taxon>
        <taxon>Lachnospirales</taxon>
        <taxon>Lachnospiraceae</taxon>
        <taxon>Anaerocolumna</taxon>
    </lineage>
</organism>
<dbReference type="KEGG" id="anr:Ana3638_16370"/>
<keyword evidence="7" id="KW-0443">Lipid metabolism</keyword>
<dbReference type="GO" id="GO:0016614">
    <property type="term" value="F:oxidoreductase activity, acting on CH-OH group of donors"/>
    <property type="evidence" value="ECO:0007669"/>
    <property type="project" value="InterPro"/>
</dbReference>
<keyword evidence="9" id="KW-1208">Phospholipid metabolism</keyword>
<dbReference type="Proteomes" id="UP000464314">
    <property type="component" value="Chromosome"/>
</dbReference>
<evidence type="ECO:0000256" key="3">
    <source>
        <dbReference type="ARBA" id="ARBA00022723"/>
    </source>
</evidence>
<reference evidence="10 11" key="1">
    <citation type="submission" date="2020-01" db="EMBL/GenBank/DDBJ databases">
        <title>Genome analysis of Anaerocolumna sp. CBA3638.</title>
        <authorList>
            <person name="Kim J."/>
            <person name="Roh S.W."/>
        </authorList>
    </citation>
    <scope>NUCLEOTIDE SEQUENCE [LARGE SCALE GENOMIC DNA]</scope>
    <source>
        <strain evidence="10 11">CBA3638</strain>
    </source>
</reference>
<evidence type="ECO:0000256" key="5">
    <source>
        <dbReference type="ARBA" id="ARBA00023002"/>
    </source>
</evidence>
<dbReference type="Gene3D" id="1.20.1090.10">
    <property type="entry name" value="Dehydroquinate synthase-like - alpha domain"/>
    <property type="match status" value="1"/>
</dbReference>
<dbReference type="CDD" id="cd08175">
    <property type="entry name" value="G1PDH"/>
    <property type="match status" value="1"/>
</dbReference>
<keyword evidence="8" id="KW-0594">Phospholipid biosynthesis</keyword>
<sequence length="427" mass="47170">MKIDVSSFSAPCPCGREHKIHVKDILIEAGAINKIPELLSEIFIGKPEEICIICDDNTYSAAGAQVEDKVKDCMVIVLPSKGLHADNHGVKLAEEKLADNIKLILAVGSGTIHDLSRYLANKRGIPFVSIPTAASVDGFVSTVAAMTWNGFKKTFPAVSPILVIADSAVFSKAPYRLTASGISDLLGKYTALVDWEIAHLVTEEYICNRVCDLELTALNEVCSCLEDLRGNVSEEKRLKAYEQLMYALLLSGIAMQMIGNSRPASGAEHHISHLWEMEVINSPLDAYHGEKVSIGLMIAAEAYHTMKDAIRSGQYEMVSYNGLDYMSLKESFGPKGLYEGMLEENTPDPLEQIDVMEFERLLPQIADIIDKLPSVDTIDELLTRGGCIKYVHEIGLDEHIIPKTICLSPFVRNRLTFMRLTKLIKLL</sequence>
<evidence type="ECO:0000256" key="6">
    <source>
        <dbReference type="ARBA" id="ARBA00023027"/>
    </source>
</evidence>
<dbReference type="InterPro" id="IPR032837">
    <property type="entry name" value="G1PDH"/>
</dbReference>
<dbReference type="Gene3D" id="3.40.50.1970">
    <property type="match status" value="1"/>
</dbReference>
<dbReference type="EMBL" id="CP048000">
    <property type="protein sequence ID" value="QHQ62159.1"/>
    <property type="molecule type" value="Genomic_DNA"/>
</dbReference>
<dbReference type="PANTHER" id="PTHR43616">
    <property type="entry name" value="GLYCEROL DEHYDROGENASE"/>
    <property type="match status" value="1"/>
</dbReference>
<gene>
    <name evidence="10" type="ORF">Ana3638_16370</name>
</gene>
<evidence type="ECO:0000313" key="11">
    <source>
        <dbReference type="Proteomes" id="UP000464314"/>
    </source>
</evidence>
<evidence type="ECO:0000256" key="2">
    <source>
        <dbReference type="ARBA" id="ARBA00022516"/>
    </source>
</evidence>
<evidence type="ECO:0000313" key="10">
    <source>
        <dbReference type="EMBL" id="QHQ62159.1"/>
    </source>
</evidence>
<name>A0A6P1TPN1_9FIRM</name>
<evidence type="ECO:0000256" key="9">
    <source>
        <dbReference type="ARBA" id="ARBA00023264"/>
    </source>
</evidence>
<proteinExistence type="predicted"/>
<keyword evidence="6" id="KW-0520">NAD</keyword>
<protein>
    <submittedName>
        <fullName evidence="10">Iron-containing alcohol dehydrogenase</fullName>
    </submittedName>
</protein>
<dbReference type="SUPFAM" id="SSF56796">
    <property type="entry name" value="Dehydroquinate synthase-like"/>
    <property type="match status" value="1"/>
</dbReference>
<dbReference type="GO" id="GO:0008654">
    <property type="term" value="P:phospholipid biosynthetic process"/>
    <property type="evidence" value="ECO:0007669"/>
    <property type="project" value="UniProtKB-KW"/>
</dbReference>
<keyword evidence="11" id="KW-1185">Reference proteome</keyword>
<evidence type="ECO:0000256" key="7">
    <source>
        <dbReference type="ARBA" id="ARBA00023098"/>
    </source>
</evidence>
<keyword evidence="3" id="KW-0479">Metal-binding</keyword>
<evidence type="ECO:0000256" key="1">
    <source>
        <dbReference type="ARBA" id="ARBA00022490"/>
    </source>
</evidence>
<evidence type="ECO:0000256" key="8">
    <source>
        <dbReference type="ARBA" id="ARBA00023209"/>
    </source>
</evidence>
<keyword evidence="5" id="KW-0560">Oxidoreductase</keyword>